<accession>A0A4C1SV11</accession>
<sequence>MSQDLQLPKVYQVQAQLLCLRIHRPSSVLPLCGEAEGYLMHLIMPLCLKVCSGRGVSEVGELKMTDVNLLTAVLNAMSPPAGRTGQAVSQINRVGGDLRTGSLTFTGSRMRPARIAGIVRVMRDLGRRNEAAPDLWSFLEFVVTHRTPLYIVLMPFILHKISQPPIGDHERHMQFIIRERLRGTPPQGGIKSKGALLLELAEAKRTCVMNLKKNVMRQQVALMAITSHNKTFFNFNIYWNNDWSSYTLTSLLLCRLKKWFRWNLYTVTLYLNKLCIHLESLYQAALLVVITKQQTKVKVANMLLLQLYAAQPPKLWFVSVNLGILEKLQQHLYRQKASRRQFRRSYQVPTTKIKAASRNFSFKEVDLLNGTSKHSGHRFVARRTPKPIGEISWDSVSQTSSTSGYRDTNSLQTGLLSPDGSLGGLTLGRSPSQHSLLMVYEGRDEDTLI</sequence>
<evidence type="ECO:0000256" key="1">
    <source>
        <dbReference type="SAM" id="MobiDB-lite"/>
    </source>
</evidence>
<dbReference type="GO" id="GO:0005261">
    <property type="term" value="F:monoatomic cation channel activity"/>
    <property type="evidence" value="ECO:0007669"/>
    <property type="project" value="TreeGrafter"/>
</dbReference>
<protein>
    <submittedName>
        <fullName evidence="3">Protein unc-80 homolog</fullName>
    </submittedName>
</protein>
<gene>
    <name evidence="3" type="primary">unc80</name>
    <name evidence="3" type="ORF">EVAR_101582_1</name>
</gene>
<organism evidence="3 4">
    <name type="scientific">Eumeta variegata</name>
    <name type="common">Bagworm moth</name>
    <name type="synonym">Eumeta japonica</name>
    <dbReference type="NCBI Taxonomy" id="151549"/>
    <lineage>
        <taxon>Eukaryota</taxon>
        <taxon>Metazoa</taxon>
        <taxon>Ecdysozoa</taxon>
        <taxon>Arthropoda</taxon>
        <taxon>Hexapoda</taxon>
        <taxon>Insecta</taxon>
        <taxon>Pterygota</taxon>
        <taxon>Neoptera</taxon>
        <taxon>Endopterygota</taxon>
        <taxon>Lepidoptera</taxon>
        <taxon>Glossata</taxon>
        <taxon>Ditrysia</taxon>
        <taxon>Tineoidea</taxon>
        <taxon>Psychidae</taxon>
        <taxon>Oiketicinae</taxon>
        <taxon>Eumeta</taxon>
    </lineage>
</organism>
<dbReference type="EMBL" id="BGZK01007829">
    <property type="protein sequence ID" value="GBP05776.1"/>
    <property type="molecule type" value="Genomic_DNA"/>
</dbReference>
<dbReference type="GO" id="GO:0030424">
    <property type="term" value="C:axon"/>
    <property type="evidence" value="ECO:0007669"/>
    <property type="project" value="TreeGrafter"/>
</dbReference>
<name>A0A4C1SV11_EUMVA</name>
<keyword evidence="4" id="KW-1185">Reference proteome</keyword>
<evidence type="ECO:0000313" key="3">
    <source>
        <dbReference type="EMBL" id="GBP05776.1"/>
    </source>
</evidence>
<dbReference type="AlphaFoldDB" id="A0A4C1SV11"/>
<dbReference type="PANTHER" id="PTHR31781">
    <property type="entry name" value="UNC80"/>
    <property type="match status" value="1"/>
</dbReference>
<evidence type="ECO:0000259" key="2">
    <source>
        <dbReference type="Pfam" id="PF20262"/>
    </source>
</evidence>
<evidence type="ECO:0000313" key="4">
    <source>
        <dbReference type="Proteomes" id="UP000299102"/>
    </source>
</evidence>
<dbReference type="Pfam" id="PF20262">
    <property type="entry name" value="UNC80_C"/>
    <property type="match status" value="1"/>
</dbReference>
<dbReference type="GO" id="GO:0055080">
    <property type="term" value="P:monoatomic cation homeostasis"/>
    <property type="evidence" value="ECO:0007669"/>
    <property type="project" value="TreeGrafter"/>
</dbReference>
<comment type="caution">
    <text evidence="3">The sequence shown here is derived from an EMBL/GenBank/DDBJ whole genome shotgun (WGS) entry which is preliminary data.</text>
</comment>
<dbReference type="OrthoDB" id="5584001at2759"/>
<dbReference type="GO" id="GO:0034703">
    <property type="term" value="C:cation channel complex"/>
    <property type="evidence" value="ECO:0007669"/>
    <property type="project" value="TreeGrafter"/>
</dbReference>
<feature type="domain" description="Protein UNC80 C-terminal" evidence="2">
    <location>
        <begin position="118"/>
        <end position="203"/>
    </location>
</feature>
<proteinExistence type="predicted"/>
<feature type="region of interest" description="Disordered" evidence="1">
    <location>
        <begin position="391"/>
        <end position="413"/>
    </location>
</feature>
<reference evidence="3 4" key="1">
    <citation type="journal article" date="2019" name="Commun. Biol.">
        <title>The bagworm genome reveals a unique fibroin gene that provides high tensile strength.</title>
        <authorList>
            <person name="Kono N."/>
            <person name="Nakamura H."/>
            <person name="Ohtoshi R."/>
            <person name="Tomita M."/>
            <person name="Numata K."/>
            <person name="Arakawa K."/>
        </authorList>
    </citation>
    <scope>NUCLEOTIDE SEQUENCE [LARGE SCALE GENOMIC DNA]</scope>
</reference>
<feature type="compositionally biased region" description="Low complexity" evidence="1">
    <location>
        <begin position="392"/>
        <end position="403"/>
    </location>
</feature>
<dbReference type="InterPro" id="IPR046460">
    <property type="entry name" value="UNC80_C"/>
</dbReference>
<dbReference type="PANTHER" id="PTHR31781:SF1">
    <property type="entry name" value="PROTEIN UNC-80 HOMOLOG"/>
    <property type="match status" value="1"/>
</dbReference>
<dbReference type="STRING" id="151549.A0A4C1SV11"/>
<dbReference type="Proteomes" id="UP000299102">
    <property type="component" value="Unassembled WGS sequence"/>
</dbReference>